<gene>
    <name evidence="2" type="ORF">QTO34_000173</name>
</gene>
<evidence type="ECO:0000313" key="3">
    <source>
        <dbReference type="Proteomes" id="UP001177744"/>
    </source>
</evidence>
<reference evidence="2" key="1">
    <citation type="submission" date="2023-06" db="EMBL/GenBank/DDBJ databases">
        <title>Reference genome for the Northern bat (Eptesicus nilssonii), a most northern bat species.</title>
        <authorList>
            <person name="Laine V.N."/>
            <person name="Pulliainen A.T."/>
            <person name="Lilley T.M."/>
        </authorList>
    </citation>
    <scope>NUCLEOTIDE SEQUENCE</scope>
    <source>
        <strain evidence="2">BLF_Eptnil</strain>
        <tissue evidence="2">Kidney</tissue>
    </source>
</reference>
<dbReference type="Proteomes" id="UP001177744">
    <property type="component" value="Unassembled WGS sequence"/>
</dbReference>
<keyword evidence="1" id="KW-0472">Membrane</keyword>
<accession>A0AA40LWN0</accession>
<protein>
    <submittedName>
        <fullName evidence="2">Uncharacterized protein</fullName>
    </submittedName>
</protein>
<evidence type="ECO:0000313" key="2">
    <source>
        <dbReference type="EMBL" id="KAK1346319.1"/>
    </source>
</evidence>
<dbReference type="AlphaFoldDB" id="A0AA40LWN0"/>
<comment type="caution">
    <text evidence="2">The sequence shown here is derived from an EMBL/GenBank/DDBJ whole genome shotgun (WGS) entry which is preliminary data.</text>
</comment>
<feature type="transmembrane region" description="Helical" evidence="1">
    <location>
        <begin position="112"/>
        <end position="130"/>
    </location>
</feature>
<name>A0AA40LWN0_CNENI</name>
<dbReference type="EMBL" id="JAULJE010000001">
    <property type="protein sequence ID" value="KAK1346319.1"/>
    <property type="molecule type" value="Genomic_DNA"/>
</dbReference>
<keyword evidence="1" id="KW-1133">Transmembrane helix</keyword>
<sequence length="134" mass="14594">MNPLRDTSEVQSFIEPGMPGVGEVRTTTAVVTVSPGNGEQSRVPPHHRGGPGLVRGAWSGFAAYCNLGRSPLPQCMLKGLQLLLSLLAFICEECTALQFMTESMLEKSSPRIFYITLGIGCFVFVGVHHFRFHA</sequence>
<keyword evidence="1" id="KW-0812">Transmembrane</keyword>
<proteinExistence type="predicted"/>
<evidence type="ECO:0000256" key="1">
    <source>
        <dbReference type="SAM" id="Phobius"/>
    </source>
</evidence>
<keyword evidence="3" id="KW-1185">Reference proteome</keyword>
<organism evidence="2 3">
    <name type="scientific">Cnephaeus nilssonii</name>
    <name type="common">Northern bat</name>
    <name type="synonym">Eptesicus nilssonii</name>
    <dbReference type="NCBI Taxonomy" id="3371016"/>
    <lineage>
        <taxon>Eukaryota</taxon>
        <taxon>Metazoa</taxon>
        <taxon>Chordata</taxon>
        <taxon>Craniata</taxon>
        <taxon>Vertebrata</taxon>
        <taxon>Euteleostomi</taxon>
        <taxon>Mammalia</taxon>
        <taxon>Eutheria</taxon>
        <taxon>Laurasiatheria</taxon>
        <taxon>Chiroptera</taxon>
        <taxon>Yangochiroptera</taxon>
        <taxon>Vespertilionidae</taxon>
        <taxon>Cnephaeus</taxon>
    </lineage>
</organism>